<organism evidence="1 2">
    <name type="scientific">Candidatus Thiodiazotropha endoloripes</name>
    <dbReference type="NCBI Taxonomy" id="1818881"/>
    <lineage>
        <taxon>Bacteria</taxon>
        <taxon>Pseudomonadati</taxon>
        <taxon>Pseudomonadota</taxon>
        <taxon>Gammaproteobacteria</taxon>
        <taxon>Chromatiales</taxon>
        <taxon>Sedimenticolaceae</taxon>
        <taxon>Candidatus Thiodiazotropha</taxon>
    </lineage>
</organism>
<accession>A0A1E2UMM6</accession>
<name>A0A1E2UMM6_9GAMM</name>
<dbReference type="Pfam" id="PF11333">
    <property type="entry name" value="DUF3135"/>
    <property type="match status" value="1"/>
</dbReference>
<evidence type="ECO:0000313" key="1">
    <source>
        <dbReference type="EMBL" id="ODB95967.1"/>
    </source>
</evidence>
<reference evidence="1 2" key="1">
    <citation type="submission" date="2016-03" db="EMBL/GenBank/DDBJ databases">
        <title>Chemosynthetic sulphur-oxidizing symbionts of marine invertebrate animals are capable of nitrogen fixation.</title>
        <authorList>
            <person name="Petersen J.M."/>
            <person name="Kemper A."/>
            <person name="Gruber-Vodicka H."/>
            <person name="Cardini U."/>
            <person name="Geest Mvander."/>
            <person name="Kleiner M."/>
            <person name="Bulgheresi S."/>
            <person name="Fussmann M."/>
            <person name="Herbold C."/>
            <person name="Seah B.K.B."/>
            <person name="Antony C.Paul."/>
            <person name="Liu D."/>
            <person name="Belitz A."/>
            <person name="Weber M."/>
        </authorList>
    </citation>
    <scope>NUCLEOTIDE SEQUENCE [LARGE SCALE GENOMIC DNA]</scope>
    <source>
        <strain evidence="1">G_D</strain>
    </source>
</reference>
<dbReference type="InterPro" id="IPR021482">
    <property type="entry name" value="DUF3135"/>
</dbReference>
<dbReference type="AlphaFoldDB" id="A0A1E2UMM6"/>
<evidence type="ECO:0008006" key="3">
    <source>
        <dbReference type="Google" id="ProtNLM"/>
    </source>
</evidence>
<evidence type="ECO:0000313" key="2">
    <source>
        <dbReference type="Proteomes" id="UP000094849"/>
    </source>
</evidence>
<sequence>MCHTDLDFDHLLKLAERDPVKFEALRQKTIDTYIATLPDERQTQMRRLQWRIDQERRNRSPISACMRISGLMWENMLGPKGMLGYLHSIRSDPGLGHNGASRCEIVEFPLGSS</sequence>
<dbReference type="STRING" id="1818881.A3196_03865"/>
<dbReference type="OrthoDB" id="5593306at2"/>
<dbReference type="Proteomes" id="UP000094849">
    <property type="component" value="Unassembled WGS sequence"/>
</dbReference>
<keyword evidence="2" id="KW-1185">Reference proteome</keyword>
<dbReference type="RefSeq" id="WP_069003263.1">
    <property type="nucleotide sequence ID" value="NZ_LVJW01000006.1"/>
</dbReference>
<dbReference type="EMBL" id="LVJZ01000003">
    <property type="protein sequence ID" value="ODB95967.1"/>
    <property type="molecule type" value="Genomic_DNA"/>
</dbReference>
<gene>
    <name evidence="1" type="ORF">A3196_03865</name>
</gene>
<protein>
    <recommendedName>
        <fullName evidence="3">DUF3135 domain-containing protein</fullName>
    </recommendedName>
</protein>
<proteinExistence type="predicted"/>
<comment type="caution">
    <text evidence="1">The sequence shown here is derived from an EMBL/GenBank/DDBJ whole genome shotgun (WGS) entry which is preliminary data.</text>
</comment>